<organism evidence="1 2">
    <name type="scientific">Vibrio hepatarius</name>
    <dbReference type="NCBI Taxonomy" id="171383"/>
    <lineage>
        <taxon>Bacteria</taxon>
        <taxon>Pseudomonadati</taxon>
        <taxon>Pseudomonadota</taxon>
        <taxon>Gammaproteobacteria</taxon>
        <taxon>Vibrionales</taxon>
        <taxon>Vibrionaceae</taxon>
        <taxon>Vibrio</taxon>
        <taxon>Vibrio oreintalis group</taxon>
    </lineage>
</organism>
<gene>
    <name evidence="1" type="ORF">AKJ31_20500</name>
</gene>
<dbReference type="OrthoDB" id="9927415at2"/>
<keyword evidence="2" id="KW-1185">Reference proteome</keyword>
<evidence type="ECO:0000313" key="2">
    <source>
        <dbReference type="Proteomes" id="UP000037530"/>
    </source>
</evidence>
<sequence>MEIGILDNNSYRSIQDSQTAYIMSMRDLARVDPISVAALFKISTAEARRLAETSTYDLQVALHSCPPILTIKGQDTLRGASPMTALLDSLESNTDEFHNTAAHINAYSGPVNTSGLTTTPLKKARG</sequence>
<reference evidence="2" key="1">
    <citation type="submission" date="2015-08" db="EMBL/GenBank/DDBJ databases">
        <title>Vibrio galatheae sp. nov., a novel member of the Vibrionaceae family isolated from the Solomon Islands.</title>
        <authorList>
            <person name="Giubergia S."/>
            <person name="Machado H."/>
            <person name="Mateiu R.V."/>
            <person name="Gram L."/>
        </authorList>
    </citation>
    <scope>NUCLEOTIDE SEQUENCE [LARGE SCALE GENOMIC DNA]</scope>
    <source>
        <strain evidence="2">DSM 19134</strain>
    </source>
</reference>
<dbReference type="STRING" id="171383.AKJ31_20500"/>
<dbReference type="PATRIC" id="fig|171383.3.peg.4189"/>
<protein>
    <submittedName>
        <fullName evidence="1">Uncharacterized protein</fullName>
    </submittedName>
</protein>
<name>A0A0M0HUJ6_9VIBR</name>
<comment type="caution">
    <text evidence="1">The sequence shown here is derived from an EMBL/GenBank/DDBJ whole genome shotgun (WGS) entry which is preliminary data.</text>
</comment>
<dbReference type="RefSeq" id="WP_053410898.1">
    <property type="nucleotide sequence ID" value="NZ_LHPI01000029.1"/>
</dbReference>
<dbReference type="AlphaFoldDB" id="A0A0M0HUJ6"/>
<proteinExistence type="predicted"/>
<evidence type="ECO:0000313" key="1">
    <source>
        <dbReference type="EMBL" id="KOO05761.1"/>
    </source>
</evidence>
<dbReference type="EMBL" id="LHPI01000029">
    <property type="protein sequence ID" value="KOO05761.1"/>
    <property type="molecule type" value="Genomic_DNA"/>
</dbReference>
<dbReference type="Proteomes" id="UP000037530">
    <property type="component" value="Unassembled WGS sequence"/>
</dbReference>
<accession>A0A0M0HUJ6</accession>